<feature type="region of interest" description="Disordered" evidence="1">
    <location>
        <begin position="1"/>
        <end position="58"/>
    </location>
</feature>
<dbReference type="EMBL" id="AP017312">
    <property type="protein sequence ID" value="BAU28008.1"/>
    <property type="molecule type" value="Genomic_DNA"/>
</dbReference>
<sequence length="58" mass="6571">MQDRVYYDSHSATNKNYPGKASYPGMKSYHSAEAQHQKKVYGTSRPKDCGCGKRKNKS</sequence>
<name>A0A0U4WH75_9BACL</name>
<organism evidence="2 3">
    <name type="scientific">Aneurinibacillus soli</name>
    <dbReference type="NCBI Taxonomy" id="1500254"/>
    <lineage>
        <taxon>Bacteria</taxon>
        <taxon>Bacillati</taxon>
        <taxon>Bacillota</taxon>
        <taxon>Bacilli</taxon>
        <taxon>Bacillales</taxon>
        <taxon>Paenibacillaceae</taxon>
        <taxon>Aneurinibacillus group</taxon>
        <taxon>Aneurinibacillus</taxon>
    </lineage>
</organism>
<dbReference type="KEGG" id="asoc:CB4_02182"/>
<evidence type="ECO:0000256" key="1">
    <source>
        <dbReference type="SAM" id="MobiDB-lite"/>
    </source>
</evidence>
<evidence type="ECO:0000313" key="2">
    <source>
        <dbReference type="EMBL" id="BAU28008.1"/>
    </source>
</evidence>
<reference evidence="2 3" key="1">
    <citation type="submission" date="2015-12" db="EMBL/GenBank/DDBJ databases">
        <title>Genome sequence of Aneurinibacillus soli.</title>
        <authorList>
            <person name="Lee J.S."/>
            <person name="Lee K.C."/>
            <person name="Kim K.K."/>
            <person name="Lee B.W."/>
        </authorList>
    </citation>
    <scope>NUCLEOTIDE SEQUENCE [LARGE SCALE GENOMIC DNA]</scope>
    <source>
        <strain evidence="2 3">CB4</strain>
    </source>
</reference>
<accession>A0A0U4WH75</accession>
<evidence type="ECO:0000313" key="3">
    <source>
        <dbReference type="Proteomes" id="UP000217696"/>
    </source>
</evidence>
<dbReference type="RefSeq" id="WP_157737928.1">
    <property type="nucleotide sequence ID" value="NZ_AP017312.1"/>
</dbReference>
<proteinExistence type="predicted"/>
<dbReference type="AlphaFoldDB" id="A0A0U4WH75"/>
<gene>
    <name evidence="2" type="ORF">CB4_02182</name>
</gene>
<dbReference type="Proteomes" id="UP000217696">
    <property type="component" value="Chromosome"/>
</dbReference>
<protein>
    <submittedName>
        <fullName evidence="2">Uncharacterized protein</fullName>
    </submittedName>
</protein>
<keyword evidence="3" id="KW-1185">Reference proteome</keyword>